<protein>
    <submittedName>
        <fullName evidence="1">Arylmalonate decarboxylase</fullName>
    </submittedName>
</protein>
<evidence type="ECO:0000313" key="1">
    <source>
        <dbReference type="EMBL" id="QDL92655.1"/>
    </source>
</evidence>
<dbReference type="Gene3D" id="3.40.50.12500">
    <property type="match status" value="1"/>
</dbReference>
<keyword evidence="2" id="KW-1185">Reference proteome</keyword>
<dbReference type="Proteomes" id="UP000305888">
    <property type="component" value="Chromosome"/>
</dbReference>
<name>A0A5B8FW34_9RHOB</name>
<sequence length="234" mass="23734">MTQAPMIGMIVPPAADTVPPEGPAMYPDLRFAARGLGLEALTPEGYDSVIGRIGSLAADLAAAGADVVAVMGTSLTFYRGRAFNEALTRDVAVACGRPVVTMSTGIVEAIAATGARRIALATAYGETVNARLSAFLAEHGVETVALAALGIEDVRKVFDVTHDDLLALGRRAVAEAAAAGARPDALFISCGGLRTLPVCAELQAELGLPVVSSATAGVDAAVRRLPQAALPAGT</sequence>
<reference evidence="1 2" key="1">
    <citation type="submission" date="2019-06" db="EMBL/GenBank/DDBJ databases">
        <title>Genome sequence of Rhodobacteraceae bacterium D4M1.</title>
        <authorList>
            <person name="Cao J."/>
        </authorList>
    </citation>
    <scope>NUCLEOTIDE SEQUENCE [LARGE SCALE GENOMIC DNA]</scope>
    <source>
        <strain evidence="1 2">D4M1</strain>
    </source>
</reference>
<proteinExistence type="predicted"/>
<dbReference type="KEGG" id="ppru:FDP22_13185"/>
<gene>
    <name evidence="1" type="ORF">FDP22_13185</name>
</gene>
<dbReference type="Pfam" id="PF17645">
    <property type="entry name" value="Amdase"/>
    <property type="match status" value="1"/>
</dbReference>
<dbReference type="EMBL" id="CP040818">
    <property type="protein sequence ID" value="QDL92655.1"/>
    <property type="molecule type" value="Genomic_DNA"/>
</dbReference>
<dbReference type="PANTHER" id="PTHR40267">
    <property type="entry name" value="BLR3294 PROTEIN"/>
    <property type="match status" value="1"/>
</dbReference>
<dbReference type="OrthoDB" id="9816064at2"/>
<dbReference type="RefSeq" id="WP_138574311.1">
    <property type="nucleotide sequence ID" value="NZ_CP040818.1"/>
</dbReference>
<dbReference type="InterPro" id="IPR026286">
    <property type="entry name" value="MaiA/AMDase"/>
</dbReference>
<organism evidence="1 2">
    <name type="scientific">Paroceanicella profunda</name>
    <dbReference type="NCBI Taxonomy" id="2579971"/>
    <lineage>
        <taxon>Bacteria</taxon>
        <taxon>Pseudomonadati</taxon>
        <taxon>Pseudomonadota</taxon>
        <taxon>Alphaproteobacteria</taxon>
        <taxon>Rhodobacterales</taxon>
        <taxon>Paracoccaceae</taxon>
        <taxon>Paroceanicella</taxon>
    </lineage>
</organism>
<dbReference type="InterPro" id="IPR053714">
    <property type="entry name" value="Iso_Racemase_Enz_sf"/>
</dbReference>
<dbReference type="AlphaFoldDB" id="A0A5B8FW34"/>
<accession>A0A5B8FW34</accession>
<evidence type="ECO:0000313" key="2">
    <source>
        <dbReference type="Proteomes" id="UP000305888"/>
    </source>
</evidence>
<dbReference type="PANTHER" id="PTHR40267:SF1">
    <property type="entry name" value="BLR3294 PROTEIN"/>
    <property type="match status" value="1"/>
</dbReference>